<gene>
    <name evidence="2" type="ORF">JZ751_017375</name>
</gene>
<name>A0A8T2PKF0_9TELE</name>
<evidence type="ECO:0000313" key="3">
    <source>
        <dbReference type="Proteomes" id="UP000824540"/>
    </source>
</evidence>
<evidence type="ECO:0000256" key="1">
    <source>
        <dbReference type="SAM" id="Phobius"/>
    </source>
</evidence>
<evidence type="ECO:0000313" key="2">
    <source>
        <dbReference type="EMBL" id="KAG9352799.1"/>
    </source>
</evidence>
<keyword evidence="1" id="KW-1133">Transmembrane helix</keyword>
<keyword evidence="1" id="KW-0472">Membrane</keyword>
<keyword evidence="1" id="KW-0812">Transmembrane</keyword>
<dbReference type="AlphaFoldDB" id="A0A8T2PKF0"/>
<accession>A0A8T2PKF0</accession>
<keyword evidence="3" id="KW-1185">Reference proteome</keyword>
<reference evidence="2" key="1">
    <citation type="thesis" date="2021" institute="BYU ScholarsArchive" country="Provo, UT, USA">
        <title>Applications of and Algorithms for Genome Assembly and Genomic Analyses with an Emphasis on Marine Teleosts.</title>
        <authorList>
            <person name="Pickett B.D."/>
        </authorList>
    </citation>
    <scope>NUCLEOTIDE SEQUENCE</scope>
    <source>
        <strain evidence="2">HI-2016</strain>
    </source>
</reference>
<protein>
    <submittedName>
        <fullName evidence="2">Uncharacterized protein</fullName>
    </submittedName>
</protein>
<sequence>MDSHCKSSNVSSGPPEGQCTQSLHIKGITIIIIIIIIIVTIIINIIITTLFSITAPFLSLPLQVNEEH</sequence>
<feature type="transmembrane region" description="Helical" evidence="1">
    <location>
        <begin position="30"/>
        <end position="53"/>
    </location>
</feature>
<comment type="caution">
    <text evidence="2">The sequence shown here is derived from an EMBL/GenBank/DDBJ whole genome shotgun (WGS) entry which is preliminary data.</text>
</comment>
<organism evidence="2 3">
    <name type="scientific">Albula glossodonta</name>
    <name type="common">roundjaw bonefish</name>
    <dbReference type="NCBI Taxonomy" id="121402"/>
    <lineage>
        <taxon>Eukaryota</taxon>
        <taxon>Metazoa</taxon>
        <taxon>Chordata</taxon>
        <taxon>Craniata</taxon>
        <taxon>Vertebrata</taxon>
        <taxon>Euteleostomi</taxon>
        <taxon>Actinopterygii</taxon>
        <taxon>Neopterygii</taxon>
        <taxon>Teleostei</taxon>
        <taxon>Albuliformes</taxon>
        <taxon>Albulidae</taxon>
        <taxon>Albula</taxon>
    </lineage>
</organism>
<proteinExistence type="predicted"/>
<dbReference type="EMBL" id="JAFBMS010000004">
    <property type="protein sequence ID" value="KAG9352799.1"/>
    <property type="molecule type" value="Genomic_DNA"/>
</dbReference>
<dbReference type="Proteomes" id="UP000824540">
    <property type="component" value="Unassembled WGS sequence"/>
</dbReference>